<dbReference type="PANTHER" id="PTHR43395">
    <property type="entry name" value="SENSOR HISTIDINE KINASE CHEA"/>
    <property type="match status" value="1"/>
</dbReference>
<evidence type="ECO:0000313" key="15">
    <source>
        <dbReference type="EMBL" id="BDI28872.1"/>
    </source>
</evidence>
<keyword evidence="10" id="KW-0418">Kinase</keyword>
<dbReference type="FunFam" id="3.30.565.10:FF:000016">
    <property type="entry name" value="Chemotaxis protein CheA, putative"/>
    <property type="match status" value="1"/>
</dbReference>
<dbReference type="CDD" id="cd00731">
    <property type="entry name" value="CheA_reg"/>
    <property type="match status" value="1"/>
</dbReference>
<name>A0A402CU70_9BACT</name>
<dbReference type="PRINTS" id="PR00344">
    <property type="entry name" value="BCTRLSENSOR"/>
</dbReference>
<evidence type="ECO:0000256" key="12">
    <source>
        <dbReference type="ARBA" id="ARBA00023012"/>
    </source>
</evidence>
<evidence type="ECO:0000256" key="6">
    <source>
        <dbReference type="ARBA" id="ARBA00022500"/>
    </source>
</evidence>
<gene>
    <name evidence="15" type="ORF">CCAX7_009230</name>
</gene>
<evidence type="ECO:0000256" key="3">
    <source>
        <dbReference type="ARBA" id="ARBA00012438"/>
    </source>
</evidence>
<comment type="function">
    <text evidence="13">Involved in the transmission of sensory signals from the chemoreceptors to the flagellar motors. CheA is autophosphorylated; it can transfer its phosphate group to either CheB or CheY.</text>
</comment>
<dbReference type="SUPFAM" id="SSF55052">
    <property type="entry name" value="CheY-binding domain of CheA"/>
    <property type="match status" value="1"/>
</dbReference>
<evidence type="ECO:0000256" key="10">
    <source>
        <dbReference type="ARBA" id="ARBA00022777"/>
    </source>
</evidence>
<sequence length="755" mass="80268">MINTDMSQYLGVFLDEGREQLDLLETNILKMERGDHSIEMLQMLFRAAHTLKGSSRAMGFMAIGDLTHEMENILDDLRNDKLSVDTNIVNALLDCLDALTSLVESVSNNSDDSETDKDIPGLVARLNALRLGQAAPASTAPAAEAAAVEAAPAPSIDIPVSDFELTAIQEARASGLSVFHIGVELNPECLMKSVRVFMVLGALEALGTVLVSDPREEQLEDEAFDLKFQLLFATEHNHDEVMSPLSRISEIEKIVVSQWEGQVVASAAEASASDAAEATPEPVLALVESAPAPVAEAAPAKPAEAPAAKAPEAPAAKSSEAPAAKSAPRAAEAAAPAQHSQTIRVDVSRLDNLLNLIGEMVIDRTQIARISGDLRERYPQDELASHLLEATNRIARITGELQDEIMKARMLPIDGVFQRMPRMIRDLAQKTGKEIDFQMLGGETELDRSVLEVLGDPLIHLLRNSVDHGVEEPEGRIAAGKPRVGVVTLGARHEENHIVIEITDDGRGIDPVKIKAAGVKKGIITQAAADLMTDRDSLSLIFASGFSTAQTISDISGRGVGMDIVRSNLEKLGGRILLDSKVGKGSRFTIHLPLTLAIVRALLVQAGGGTYVIPLSSVVEMLRLGESNGGIVRRTVGGQAVIVLRGKTVPLANVADVLCGNPRATAADRIPDDAYVVIVGFGEKQIGLCVDALAGEQEVVIKSLGMLLGDITGLSGATILGDGRVALIMDVAKAVESIRDVSLLAAQPRELALKS</sequence>
<evidence type="ECO:0000256" key="14">
    <source>
        <dbReference type="SAM" id="MobiDB-lite"/>
    </source>
</evidence>
<dbReference type="InterPro" id="IPR037006">
    <property type="entry name" value="CheA-like_homodim_sf"/>
</dbReference>
<keyword evidence="9" id="KW-0547">Nucleotide-binding</keyword>
<dbReference type="Proteomes" id="UP000287394">
    <property type="component" value="Chromosome"/>
</dbReference>
<dbReference type="CDD" id="cd16916">
    <property type="entry name" value="HATPase_CheA-like"/>
    <property type="match status" value="1"/>
</dbReference>
<dbReference type="Pfam" id="PF01584">
    <property type="entry name" value="CheW"/>
    <property type="match status" value="1"/>
</dbReference>
<dbReference type="InterPro" id="IPR037052">
    <property type="entry name" value="CheA-like_P2_sf"/>
</dbReference>
<dbReference type="SUPFAM" id="SSF47384">
    <property type="entry name" value="Homodimeric domain of signal transducing histidine kinase"/>
    <property type="match status" value="1"/>
</dbReference>
<keyword evidence="7" id="KW-0597">Phosphoprotein</keyword>
<dbReference type="SMART" id="SM00387">
    <property type="entry name" value="HATPase_c"/>
    <property type="match status" value="1"/>
</dbReference>
<keyword evidence="6" id="KW-0145">Chemotaxis</keyword>
<dbReference type="GO" id="GO:0005524">
    <property type="term" value="F:ATP binding"/>
    <property type="evidence" value="ECO:0007669"/>
    <property type="project" value="UniProtKB-KW"/>
</dbReference>
<evidence type="ECO:0000256" key="13">
    <source>
        <dbReference type="ARBA" id="ARBA00035100"/>
    </source>
</evidence>
<dbReference type="RefSeq" id="WP_165864117.1">
    <property type="nucleotide sequence ID" value="NZ_AP025739.1"/>
</dbReference>
<dbReference type="InterPro" id="IPR008207">
    <property type="entry name" value="Sig_transdc_His_kin_Hpt_dom"/>
</dbReference>
<dbReference type="Gene3D" id="3.30.70.1110">
    <property type="entry name" value="Histidine kinase CheA-like, P2 response regulator-binding domain"/>
    <property type="match status" value="1"/>
</dbReference>
<proteinExistence type="predicted"/>
<dbReference type="InterPro" id="IPR036061">
    <property type="entry name" value="CheW-like_dom_sf"/>
</dbReference>
<dbReference type="SMART" id="SM00073">
    <property type="entry name" value="HPT"/>
    <property type="match status" value="1"/>
</dbReference>
<evidence type="ECO:0000256" key="4">
    <source>
        <dbReference type="ARBA" id="ARBA00021495"/>
    </source>
</evidence>
<keyword evidence="16" id="KW-1185">Reference proteome</keyword>
<dbReference type="InterPro" id="IPR005467">
    <property type="entry name" value="His_kinase_dom"/>
</dbReference>
<dbReference type="SUPFAM" id="SSF55874">
    <property type="entry name" value="ATPase domain of HSP90 chaperone/DNA topoisomerase II/histidine kinase"/>
    <property type="match status" value="1"/>
</dbReference>
<keyword evidence="12" id="KW-0902">Two-component regulatory system</keyword>
<dbReference type="PROSITE" id="PS50851">
    <property type="entry name" value="CHEW"/>
    <property type="match status" value="1"/>
</dbReference>
<dbReference type="EMBL" id="AP025739">
    <property type="protein sequence ID" value="BDI28872.1"/>
    <property type="molecule type" value="Genomic_DNA"/>
</dbReference>
<dbReference type="Gene3D" id="1.20.120.160">
    <property type="entry name" value="HPT domain"/>
    <property type="match status" value="1"/>
</dbReference>
<evidence type="ECO:0000256" key="8">
    <source>
        <dbReference type="ARBA" id="ARBA00022679"/>
    </source>
</evidence>
<evidence type="ECO:0000256" key="1">
    <source>
        <dbReference type="ARBA" id="ARBA00000085"/>
    </source>
</evidence>
<comment type="subcellular location">
    <subcellularLocation>
        <location evidence="2">Cytoplasm</location>
    </subcellularLocation>
</comment>
<evidence type="ECO:0000313" key="16">
    <source>
        <dbReference type="Proteomes" id="UP000287394"/>
    </source>
</evidence>
<dbReference type="PROSITE" id="PS50894">
    <property type="entry name" value="HPT"/>
    <property type="match status" value="1"/>
</dbReference>
<dbReference type="InterPro" id="IPR004358">
    <property type="entry name" value="Sig_transdc_His_kin-like_C"/>
</dbReference>
<dbReference type="Pfam" id="PF01627">
    <property type="entry name" value="Hpt"/>
    <property type="match status" value="1"/>
</dbReference>
<dbReference type="KEGG" id="ccot:CCAX7_009230"/>
<evidence type="ECO:0000256" key="11">
    <source>
        <dbReference type="ARBA" id="ARBA00022840"/>
    </source>
</evidence>
<feature type="region of interest" description="Disordered" evidence="14">
    <location>
        <begin position="297"/>
        <end position="341"/>
    </location>
</feature>
<keyword evidence="11" id="KW-0067">ATP-binding</keyword>
<dbReference type="InterPro" id="IPR036890">
    <property type="entry name" value="HATPase_C_sf"/>
</dbReference>
<evidence type="ECO:0000256" key="9">
    <source>
        <dbReference type="ARBA" id="ARBA00022741"/>
    </source>
</evidence>
<dbReference type="InterPro" id="IPR036641">
    <property type="entry name" value="HPT_dom_sf"/>
</dbReference>
<dbReference type="InterPro" id="IPR003594">
    <property type="entry name" value="HATPase_dom"/>
</dbReference>
<evidence type="ECO:0000256" key="7">
    <source>
        <dbReference type="ARBA" id="ARBA00022553"/>
    </source>
</evidence>
<dbReference type="SMART" id="SM01231">
    <property type="entry name" value="H-kinase_dim"/>
    <property type="match status" value="1"/>
</dbReference>
<dbReference type="FunCoup" id="A0A402CU70">
    <property type="interactions" value="199"/>
</dbReference>
<evidence type="ECO:0000256" key="5">
    <source>
        <dbReference type="ARBA" id="ARBA00022490"/>
    </source>
</evidence>
<organism evidence="15 16">
    <name type="scientific">Capsulimonas corticalis</name>
    <dbReference type="NCBI Taxonomy" id="2219043"/>
    <lineage>
        <taxon>Bacteria</taxon>
        <taxon>Bacillati</taxon>
        <taxon>Armatimonadota</taxon>
        <taxon>Armatimonadia</taxon>
        <taxon>Capsulimonadales</taxon>
        <taxon>Capsulimonadaceae</taxon>
        <taxon>Capsulimonas</taxon>
    </lineage>
</organism>
<evidence type="ECO:0000256" key="2">
    <source>
        <dbReference type="ARBA" id="ARBA00004496"/>
    </source>
</evidence>
<keyword evidence="8" id="KW-0808">Transferase</keyword>
<dbReference type="SUPFAM" id="SSF47226">
    <property type="entry name" value="Histidine-containing phosphotransfer domain, HPT domain"/>
    <property type="match status" value="1"/>
</dbReference>
<dbReference type="GO" id="GO:0006935">
    <property type="term" value="P:chemotaxis"/>
    <property type="evidence" value="ECO:0007669"/>
    <property type="project" value="UniProtKB-KW"/>
</dbReference>
<dbReference type="Pfam" id="PF02895">
    <property type="entry name" value="H-kinase_dim"/>
    <property type="match status" value="1"/>
</dbReference>
<dbReference type="InterPro" id="IPR036097">
    <property type="entry name" value="HisK_dim/P_sf"/>
</dbReference>
<dbReference type="FunFam" id="2.30.30.40:FF:000048">
    <property type="entry name" value="Chemotaxis protein CheA, putative"/>
    <property type="match status" value="1"/>
</dbReference>
<dbReference type="InterPro" id="IPR004105">
    <property type="entry name" value="CheA-like_dim"/>
</dbReference>
<dbReference type="CDD" id="cd00088">
    <property type="entry name" value="HPT"/>
    <property type="match status" value="1"/>
</dbReference>
<dbReference type="SMART" id="SM00260">
    <property type="entry name" value="CheW"/>
    <property type="match status" value="1"/>
</dbReference>
<dbReference type="Gene3D" id="3.30.565.10">
    <property type="entry name" value="Histidine kinase-like ATPase, C-terminal domain"/>
    <property type="match status" value="1"/>
</dbReference>
<keyword evidence="5" id="KW-0963">Cytoplasm</keyword>
<dbReference type="PROSITE" id="PS50109">
    <property type="entry name" value="HIS_KIN"/>
    <property type="match status" value="1"/>
</dbReference>
<dbReference type="Gene3D" id="2.30.30.40">
    <property type="entry name" value="SH3 Domains"/>
    <property type="match status" value="1"/>
</dbReference>
<dbReference type="InterPro" id="IPR010808">
    <property type="entry name" value="CheA_P2-bd"/>
</dbReference>
<dbReference type="Pfam" id="PF07194">
    <property type="entry name" value="P2"/>
    <property type="match status" value="1"/>
</dbReference>
<dbReference type="EC" id="2.7.13.3" evidence="3"/>
<comment type="catalytic activity">
    <reaction evidence="1">
        <text>ATP + protein L-histidine = ADP + protein N-phospho-L-histidine.</text>
        <dbReference type="EC" id="2.7.13.3"/>
    </reaction>
</comment>
<reference evidence="15 16" key="1">
    <citation type="journal article" date="2019" name="Int. J. Syst. Evol. Microbiol.">
        <title>Capsulimonas corticalis gen. nov., sp. nov., an aerobic capsulated bacterium, of a novel bacterial order, Capsulimonadales ord. nov., of the class Armatimonadia of the phylum Armatimonadetes.</title>
        <authorList>
            <person name="Li J."/>
            <person name="Kudo C."/>
            <person name="Tonouchi A."/>
        </authorList>
    </citation>
    <scope>NUCLEOTIDE SEQUENCE [LARGE SCALE GENOMIC DNA]</scope>
    <source>
        <strain evidence="15 16">AX-7</strain>
    </source>
</reference>
<dbReference type="GO" id="GO:0005737">
    <property type="term" value="C:cytoplasm"/>
    <property type="evidence" value="ECO:0007669"/>
    <property type="project" value="UniProtKB-SubCell"/>
</dbReference>
<dbReference type="InterPro" id="IPR002545">
    <property type="entry name" value="CheW-lke_dom"/>
</dbReference>
<dbReference type="InterPro" id="IPR051315">
    <property type="entry name" value="Bact_Chemotaxis_CheA"/>
</dbReference>
<dbReference type="Gene3D" id="1.10.287.560">
    <property type="entry name" value="Histidine kinase CheA-like, homodimeric domain"/>
    <property type="match status" value="1"/>
</dbReference>
<dbReference type="InterPro" id="IPR035891">
    <property type="entry name" value="CheY-binding_CheA"/>
</dbReference>
<dbReference type="GO" id="GO:0000155">
    <property type="term" value="F:phosphorelay sensor kinase activity"/>
    <property type="evidence" value="ECO:0007669"/>
    <property type="project" value="InterPro"/>
</dbReference>
<dbReference type="PANTHER" id="PTHR43395:SF10">
    <property type="entry name" value="CHEMOTAXIS PROTEIN CHEA"/>
    <property type="match status" value="1"/>
</dbReference>
<dbReference type="AlphaFoldDB" id="A0A402CU70"/>
<dbReference type="Pfam" id="PF02518">
    <property type="entry name" value="HATPase_c"/>
    <property type="match status" value="1"/>
</dbReference>
<feature type="compositionally biased region" description="Low complexity" evidence="14">
    <location>
        <begin position="297"/>
        <end position="337"/>
    </location>
</feature>
<protein>
    <recommendedName>
        <fullName evidence="4">Chemotaxis protein CheA</fullName>
        <ecNumber evidence="3">2.7.13.3</ecNumber>
    </recommendedName>
</protein>
<dbReference type="SUPFAM" id="SSF50341">
    <property type="entry name" value="CheW-like"/>
    <property type="match status" value="1"/>
</dbReference>
<accession>A0A402CU70</accession>